<sequence length="105" mass="11213">MPGGQGLGYTADGPKGELDPGSRRYNAVWYRKTPDIASAVNDGNGPHCFSLPPGGVPEPARERLVAGARALLPPPFADIFAVEPHRSCKRSSTWKPRAWSTGASR</sequence>
<feature type="domain" description="2,6-dihydroxypyridine 3-monooxygenase substrate binding" evidence="2">
    <location>
        <begin position="3"/>
        <end position="81"/>
    </location>
</feature>
<dbReference type="Proteomes" id="UP000527143">
    <property type="component" value="Unassembled WGS sequence"/>
</dbReference>
<evidence type="ECO:0000313" key="4">
    <source>
        <dbReference type="Proteomes" id="UP000527143"/>
    </source>
</evidence>
<feature type="region of interest" description="Disordered" evidence="1">
    <location>
        <begin position="1"/>
        <end position="22"/>
    </location>
</feature>
<dbReference type="Pfam" id="PF22607">
    <property type="entry name" value="FAD_binding-like"/>
    <property type="match status" value="1"/>
</dbReference>
<organism evidence="3 4">
    <name type="scientific">Sphingomonas xinjiangensis</name>
    <dbReference type="NCBI Taxonomy" id="643568"/>
    <lineage>
        <taxon>Bacteria</taxon>
        <taxon>Pseudomonadati</taxon>
        <taxon>Pseudomonadota</taxon>
        <taxon>Alphaproteobacteria</taxon>
        <taxon>Sphingomonadales</taxon>
        <taxon>Sphingomonadaceae</taxon>
        <taxon>Sphingomonas</taxon>
    </lineage>
</organism>
<dbReference type="AlphaFoldDB" id="A0A840YP50"/>
<evidence type="ECO:0000259" key="2">
    <source>
        <dbReference type="Pfam" id="PF22607"/>
    </source>
</evidence>
<dbReference type="InterPro" id="IPR054707">
    <property type="entry name" value="DhpH_subs-bd"/>
</dbReference>
<dbReference type="Gene3D" id="3.30.9.60">
    <property type="match status" value="1"/>
</dbReference>
<name>A0A840YP50_9SPHN</name>
<accession>A0A840YP50</accession>
<dbReference type="EMBL" id="JACIJF010000002">
    <property type="protein sequence ID" value="MBB5709831.1"/>
    <property type="molecule type" value="Genomic_DNA"/>
</dbReference>
<evidence type="ECO:0000313" key="3">
    <source>
        <dbReference type="EMBL" id="MBB5709831.1"/>
    </source>
</evidence>
<keyword evidence="4" id="KW-1185">Reference proteome</keyword>
<gene>
    <name evidence="3" type="ORF">FHT02_001053</name>
</gene>
<dbReference type="SUPFAM" id="SSF54373">
    <property type="entry name" value="FAD-linked reductases, C-terminal domain"/>
    <property type="match status" value="1"/>
</dbReference>
<proteinExistence type="predicted"/>
<comment type="caution">
    <text evidence="3">The sequence shown here is derived from an EMBL/GenBank/DDBJ whole genome shotgun (WGS) entry which is preliminary data.</text>
</comment>
<dbReference type="RefSeq" id="WP_184085135.1">
    <property type="nucleotide sequence ID" value="NZ_JACIJF010000002.1"/>
</dbReference>
<protein>
    <recommendedName>
        <fullName evidence="2">2,6-dihydroxypyridine 3-monooxygenase substrate binding domain-containing protein</fullName>
    </recommendedName>
</protein>
<evidence type="ECO:0000256" key="1">
    <source>
        <dbReference type="SAM" id="MobiDB-lite"/>
    </source>
</evidence>
<reference evidence="3 4" key="1">
    <citation type="submission" date="2020-08" db="EMBL/GenBank/DDBJ databases">
        <title>Genomic Encyclopedia of Type Strains, Phase IV (KMG-IV): sequencing the most valuable type-strain genomes for metagenomic binning, comparative biology and taxonomic classification.</title>
        <authorList>
            <person name="Goeker M."/>
        </authorList>
    </citation>
    <scope>NUCLEOTIDE SEQUENCE [LARGE SCALE GENOMIC DNA]</scope>
    <source>
        <strain evidence="3 4">DSM 26736</strain>
    </source>
</reference>